<accession>A0AA51NAM0</accession>
<organism evidence="1 2">
    <name type="scientific">Marivirga salinarum</name>
    <dbReference type="NCBI Taxonomy" id="3059078"/>
    <lineage>
        <taxon>Bacteria</taxon>
        <taxon>Pseudomonadati</taxon>
        <taxon>Bacteroidota</taxon>
        <taxon>Cytophagia</taxon>
        <taxon>Cytophagales</taxon>
        <taxon>Marivirgaceae</taxon>
        <taxon>Marivirga</taxon>
    </lineage>
</organism>
<keyword evidence="2" id="KW-1185">Reference proteome</keyword>
<name>A0AA51NAM0_9BACT</name>
<evidence type="ECO:0000313" key="2">
    <source>
        <dbReference type="Proteomes" id="UP001230496"/>
    </source>
</evidence>
<evidence type="ECO:0008006" key="3">
    <source>
        <dbReference type="Google" id="ProtNLM"/>
    </source>
</evidence>
<reference evidence="1 2" key="1">
    <citation type="submission" date="2023-08" db="EMBL/GenBank/DDBJ databases">
        <title>Comparative genomics and taxonomic characterization of three novel marine species of genus Marivirga.</title>
        <authorList>
            <person name="Muhammad N."/>
            <person name="Kim S.-G."/>
        </authorList>
    </citation>
    <scope>NUCLEOTIDE SEQUENCE [LARGE SCALE GENOMIC DNA]</scope>
    <source>
        <strain evidence="1 2">BDSF4-3</strain>
    </source>
</reference>
<protein>
    <recommendedName>
        <fullName evidence="3">TonB C-terminal domain-containing protein</fullName>
    </recommendedName>
</protein>
<gene>
    <name evidence="1" type="ORF">QYS49_39785</name>
</gene>
<proteinExistence type="predicted"/>
<dbReference type="KEGG" id="msaa:QYS49_39785"/>
<dbReference type="EMBL" id="CP129971">
    <property type="protein sequence ID" value="WMN11857.1"/>
    <property type="molecule type" value="Genomic_DNA"/>
</dbReference>
<dbReference type="SUPFAM" id="SSF74653">
    <property type="entry name" value="TolA/TonB C-terminal domain"/>
    <property type="match status" value="1"/>
</dbReference>
<dbReference type="Proteomes" id="UP001230496">
    <property type="component" value="Chromosome"/>
</dbReference>
<dbReference type="Gene3D" id="3.30.1150.10">
    <property type="match status" value="1"/>
</dbReference>
<sequence>MKNRIFILLSFIFWINFFSYGQKRDSVYNYKIADIKAKPIGGQEAIYRWIIENVNTELLNRIDTLKCELFRDGKVMVSYSIDNNGILINPRIEYGLGEPYNSEALRLIKEMPIDWIPGTKNSDTITIRTATTISFCQSNDNK</sequence>
<dbReference type="RefSeq" id="WP_308349572.1">
    <property type="nucleotide sequence ID" value="NZ_CP129971.1"/>
</dbReference>
<dbReference type="AlphaFoldDB" id="A0AA51NAM0"/>
<evidence type="ECO:0000313" key="1">
    <source>
        <dbReference type="EMBL" id="WMN11857.1"/>
    </source>
</evidence>